<dbReference type="AlphaFoldDB" id="A0A1F6C2U1"/>
<dbReference type="PROSITE" id="PS51257">
    <property type="entry name" value="PROKAR_LIPOPROTEIN"/>
    <property type="match status" value="1"/>
</dbReference>
<reference evidence="1 2" key="1">
    <citation type="journal article" date="2016" name="Nat. Commun.">
        <title>Thousands of microbial genomes shed light on interconnected biogeochemical processes in an aquifer system.</title>
        <authorList>
            <person name="Anantharaman K."/>
            <person name="Brown C.T."/>
            <person name="Hug L.A."/>
            <person name="Sharon I."/>
            <person name="Castelle C.J."/>
            <person name="Probst A.J."/>
            <person name="Thomas B.C."/>
            <person name="Singh A."/>
            <person name="Wilkins M.J."/>
            <person name="Karaoz U."/>
            <person name="Brodie E.L."/>
            <person name="Williams K.H."/>
            <person name="Hubbard S.S."/>
            <person name="Banfield J.F."/>
        </authorList>
    </citation>
    <scope>NUCLEOTIDE SEQUENCE [LARGE SCALE GENOMIC DNA]</scope>
    <source>
        <strain evidence="2">RIFCSPLOWO2_12_FULL_64_10</strain>
    </source>
</reference>
<organism evidence="1 2">
    <name type="scientific">Handelsmanbacteria sp. (strain RIFCSPLOWO2_12_FULL_64_10)</name>
    <dbReference type="NCBI Taxonomy" id="1817868"/>
    <lineage>
        <taxon>Bacteria</taxon>
        <taxon>Candidatus Handelsmaniibacteriota</taxon>
    </lineage>
</organism>
<proteinExistence type="predicted"/>
<name>A0A1F6C2U1_HANXR</name>
<dbReference type="EMBL" id="MFKF01000433">
    <property type="protein sequence ID" value="OGG43505.1"/>
    <property type="molecule type" value="Genomic_DNA"/>
</dbReference>
<comment type="caution">
    <text evidence="1">The sequence shown here is derived from an EMBL/GenBank/DDBJ whole genome shotgun (WGS) entry which is preliminary data.</text>
</comment>
<evidence type="ECO:0008006" key="3">
    <source>
        <dbReference type="Google" id="ProtNLM"/>
    </source>
</evidence>
<gene>
    <name evidence="1" type="ORF">A3F84_29540</name>
</gene>
<accession>A0A1F6C2U1</accession>
<evidence type="ECO:0000313" key="2">
    <source>
        <dbReference type="Proteomes" id="UP000178606"/>
    </source>
</evidence>
<sequence length="387" mass="40908">MRWLILGGAVLLVGCGGENPNPVGAGLVDRRDLGRVIRLNPISPSQKVTTYLGIRPVVNGSLLSMAAGSLNRIGLTALVRFTAPTDEILSASGGKDIRIVRSRLLLTRRSAQGVGSGPVTVWQPLAGWDEQSIFADTTRGVEAPIPLGRIDFVQMADQADTTVIDLAPSFVRGRLRVTGRAAGTLDTVEVALQAAPGAQFLTTWVATNALEEGISRPRLVLTYETPDSLKTLTLIAAHDTFYGVREGGGPDSASLTVGTGFRYWTYLTFPLPDSLPRRATINSARLEAEVAQPGSFPAGVVLGVDRLVISPTTRDTSIAQGGTVEVLAGATSLSVEIGPFVVQAWTTGQVENRGVVLLPVGGADLISWVVLRNPRLTIVYSLPPGTE</sequence>
<dbReference type="Proteomes" id="UP000178606">
    <property type="component" value="Unassembled WGS sequence"/>
</dbReference>
<protein>
    <recommendedName>
        <fullName evidence="3">DNRLRE domain-containing protein</fullName>
    </recommendedName>
</protein>
<evidence type="ECO:0000313" key="1">
    <source>
        <dbReference type="EMBL" id="OGG43505.1"/>
    </source>
</evidence>